<dbReference type="STRING" id="206506.AAV32_11885"/>
<dbReference type="GO" id="GO:0005524">
    <property type="term" value="F:ATP binding"/>
    <property type="evidence" value="ECO:0007669"/>
    <property type="project" value="UniProtKB-KW"/>
</dbReference>
<dbReference type="RefSeq" id="WP_068372251.1">
    <property type="nucleotide sequence ID" value="NZ_CP033936.1"/>
</dbReference>
<dbReference type="GO" id="GO:0016603">
    <property type="term" value="F:glutaminyl-peptide cyclotransferase activity"/>
    <property type="evidence" value="ECO:0007669"/>
    <property type="project" value="InterPro"/>
</dbReference>
<evidence type="ECO:0000313" key="3">
    <source>
        <dbReference type="Proteomes" id="UP000078084"/>
    </source>
</evidence>
<dbReference type="Gene3D" id="2.130.10.10">
    <property type="entry name" value="YVTN repeat-like/Quinoprotein amine dehydrogenase"/>
    <property type="match status" value="1"/>
</dbReference>
<sequence>MTASSPCAARRWRISCFALALMCAMPVAGAASVFSQPDADFKGRLWAKDVVVPGGKAVLEGFSFVPGQKITLTRGQTVLNPKTPYQANEKGEFEASIDIPADAAPGIHAIVVNASEPNATALHNLKISPVLPLSGADKFQVDSQKLVPGLYQVVFSPANNALYVTSAVGRPPVKASKLLKINPETLAIEAQVDALPVAGRDDGHLYAVYGVGVDEANGNVWTTNTRDNTVAVYRASDLKLVKQFEPGVLPHGRDIVVDTARGKVFASGSGQIAVFDAKTLAPLATIEPQSKVRGEDFAPASLALDAANGKLYTVSMSTPEAAVIDTATGTVDRIIDIPGARSAIGVAVNPQGQRLYVAAQGSDNLLIVDLSDGKVLHDVKTGAGPLNVSYDAVSGLAYVANRGAGSISVVDADGKIVANLDGGTYPNHLGTDGKGHVFVVNKSKGAEDPNGDHIRRVSPKR</sequence>
<dbReference type="AlphaFoldDB" id="A0A171KQT1"/>
<dbReference type="InterPro" id="IPR051200">
    <property type="entry name" value="Host-pathogen_enzymatic-act"/>
</dbReference>
<dbReference type="Proteomes" id="UP000078084">
    <property type="component" value="Unassembled WGS sequence"/>
</dbReference>
<keyword evidence="1" id="KW-0732">Signal</keyword>
<comment type="caution">
    <text evidence="2">The sequence shown here is derived from an EMBL/GenBank/DDBJ whole genome shotgun (WGS) entry which is preliminary data.</text>
</comment>
<feature type="chain" id="PRO_5007908658" evidence="1">
    <location>
        <begin position="31"/>
        <end position="461"/>
    </location>
</feature>
<dbReference type="PATRIC" id="fig|206506.3.peg.2531"/>
<evidence type="ECO:0000313" key="2">
    <source>
        <dbReference type="EMBL" id="KKO71248.1"/>
    </source>
</evidence>
<keyword evidence="3" id="KW-1185">Reference proteome</keyword>
<dbReference type="EMBL" id="LBNE01000008">
    <property type="protein sequence ID" value="KKO71248.1"/>
    <property type="molecule type" value="Genomic_DNA"/>
</dbReference>
<proteinExistence type="predicted"/>
<accession>A0A171KQT1</accession>
<evidence type="ECO:0000256" key="1">
    <source>
        <dbReference type="SAM" id="SignalP"/>
    </source>
</evidence>
<dbReference type="PANTHER" id="PTHR47197:SF3">
    <property type="entry name" value="DIHYDRO-HEME D1 DEHYDROGENASE"/>
    <property type="match status" value="1"/>
</dbReference>
<gene>
    <name evidence="2" type="ORF">AAV32_11885</name>
</gene>
<keyword evidence="2" id="KW-0547">Nucleotide-binding</keyword>
<dbReference type="SUPFAM" id="SSF51004">
    <property type="entry name" value="C-terminal (heme d1) domain of cytochrome cd1-nitrite reductase"/>
    <property type="match status" value="1"/>
</dbReference>
<keyword evidence="2" id="KW-0067">ATP-binding</keyword>
<dbReference type="InterPro" id="IPR015943">
    <property type="entry name" value="WD40/YVTN_repeat-like_dom_sf"/>
</dbReference>
<dbReference type="PANTHER" id="PTHR47197">
    <property type="entry name" value="PROTEIN NIRF"/>
    <property type="match status" value="1"/>
</dbReference>
<feature type="signal peptide" evidence="1">
    <location>
        <begin position="1"/>
        <end position="30"/>
    </location>
</feature>
<name>A0A171KQT1_9BURK</name>
<reference evidence="2 3" key="1">
    <citation type="submission" date="2015-04" db="EMBL/GenBank/DDBJ databases">
        <title>Genome sequence of Kerstersia gyiorum CG1.</title>
        <authorList>
            <person name="Greninger A.L."/>
            <person name="Kozyreva V."/>
            <person name="Chaturvedi V."/>
        </authorList>
    </citation>
    <scope>NUCLEOTIDE SEQUENCE [LARGE SCALE GENOMIC DNA]</scope>
    <source>
        <strain evidence="2 3">CG1</strain>
    </source>
</reference>
<dbReference type="OrthoDB" id="7197435at2"/>
<protein>
    <submittedName>
        <fullName evidence="2">ATP-binding protein</fullName>
    </submittedName>
</protein>
<organism evidence="2 3">
    <name type="scientific">Kerstersia gyiorum</name>
    <dbReference type="NCBI Taxonomy" id="206506"/>
    <lineage>
        <taxon>Bacteria</taxon>
        <taxon>Pseudomonadati</taxon>
        <taxon>Pseudomonadota</taxon>
        <taxon>Betaproteobacteria</taxon>
        <taxon>Burkholderiales</taxon>
        <taxon>Alcaligenaceae</taxon>
        <taxon>Kerstersia</taxon>
    </lineage>
</organism>
<dbReference type="InterPro" id="IPR011048">
    <property type="entry name" value="Haem_d1_sf"/>
</dbReference>